<keyword evidence="20" id="KW-1185">Reference proteome</keyword>
<comment type="subcellular location">
    <subcellularLocation>
        <location evidence="1">Cytoplasmic vesicle membrane</location>
    </subcellularLocation>
    <subcellularLocation>
        <location evidence="2">Endoplasmic reticulum membrane</location>
        <topology evidence="2">Single-pass type IV membrane protein</topology>
    </subcellularLocation>
    <subcellularLocation>
        <location evidence="3">Golgi apparatus membrane</location>
    </subcellularLocation>
</comment>
<dbReference type="InterPro" id="IPR011012">
    <property type="entry name" value="Longin-like_dom_sf"/>
</dbReference>
<comment type="caution">
    <text evidence="19">The sequence shown here is derived from an EMBL/GenBank/DDBJ whole genome shotgun (WGS) entry which is preliminary data.</text>
</comment>
<proteinExistence type="inferred from homology"/>
<dbReference type="GO" id="GO:0006890">
    <property type="term" value="P:retrograde vesicle-mediated transport, Golgi to endoplasmic reticulum"/>
    <property type="evidence" value="ECO:0007669"/>
    <property type="project" value="InterPro"/>
</dbReference>
<sequence length="209" mass="24603">MLCRVSDGLMLSESMDSQEQNIEQYRNQAKAIFNKLTRVSEKAVTYDTDKFYFAYLIENDVCYLTFCDKSYPKKLAFHFLEELFKEFDAVYGPEVPLAKRPYPFVQFESFIVKTKKLYQDTRSKRNLSDVASELKDVHRIMTKNIKDIVGRGEKLNDVTVKSELLLSESAKYEKQAVALSSKLFFKKYAPVLLMLALFLIVIYIRYYYW</sequence>
<feature type="coiled-coil region" evidence="15">
    <location>
        <begin position="15"/>
        <end position="42"/>
    </location>
</feature>
<evidence type="ECO:0000256" key="12">
    <source>
        <dbReference type="ARBA" id="ARBA00023136"/>
    </source>
</evidence>
<evidence type="ECO:0000256" key="11">
    <source>
        <dbReference type="ARBA" id="ARBA00023054"/>
    </source>
</evidence>
<dbReference type="PANTHER" id="PTHR45837">
    <property type="entry name" value="VESICLE-TRAFFICKING PROTEIN SEC22B"/>
    <property type="match status" value="1"/>
</dbReference>
<dbReference type="EMBL" id="LODT01000022">
    <property type="protein sequence ID" value="KYQ94279.1"/>
    <property type="molecule type" value="Genomic_DNA"/>
</dbReference>
<evidence type="ECO:0000256" key="16">
    <source>
        <dbReference type="SAM" id="Phobius"/>
    </source>
</evidence>
<dbReference type="InterPro" id="IPR010908">
    <property type="entry name" value="Longin_dom"/>
</dbReference>
<evidence type="ECO:0000256" key="14">
    <source>
        <dbReference type="PROSITE-ProRule" id="PRU00290"/>
    </source>
</evidence>
<evidence type="ECO:0000259" key="17">
    <source>
        <dbReference type="PROSITE" id="PS50859"/>
    </source>
</evidence>
<dbReference type="GO" id="GO:0000139">
    <property type="term" value="C:Golgi membrane"/>
    <property type="evidence" value="ECO:0007669"/>
    <property type="project" value="UniProtKB-SubCell"/>
</dbReference>
<dbReference type="AlphaFoldDB" id="A0A151ZK48"/>
<evidence type="ECO:0000256" key="8">
    <source>
        <dbReference type="ARBA" id="ARBA00022927"/>
    </source>
</evidence>
<evidence type="ECO:0000256" key="1">
    <source>
        <dbReference type="ARBA" id="ARBA00004156"/>
    </source>
</evidence>
<keyword evidence="6 16" id="KW-0812">Transmembrane</keyword>
<keyword evidence="12 16" id="KW-0472">Membrane</keyword>
<gene>
    <name evidence="19" type="ORF">DLAC_04578</name>
</gene>
<name>A0A151ZK48_TIELA</name>
<dbReference type="Proteomes" id="UP000076078">
    <property type="component" value="Unassembled WGS sequence"/>
</dbReference>
<feature type="domain" description="V-SNARE coiled-coil homology" evidence="18">
    <location>
        <begin position="126"/>
        <end position="186"/>
    </location>
</feature>
<dbReference type="CDD" id="cd15866">
    <property type="entry name" value="R-SNARE_SEC22"/>
    <property type="match status" value="1"/>
</dbReference>
<evidence type="ECO:0000256" key="10">
    <source>
        <dbReference type="ARBA" id="ARBA00023034"/>
    </source>
</evidence>
<dbReference type="InParanoid" id="A0A151ZK48"/>
<dbReference type="PROSITE" id="PS50892">
    <property type="entry name" value="V_SNARE"/>
    <property type="match status" value="1"/>
</dbReference>
<keyword evidence="11 14" id="KW-0175">Coiled coil</keyword>
<evidence type="ECO:0000256" key="9">
    <source>
        <dbReference type="ARBA" id="ARBA00022989"/>
    </source>
</evidence>
<evidence type="ECO:0000256" key="5">
    <source>
        <dbReference type="ARBA" id="ARBA00022448"/>
    </source>
</evidence>
<dbReference type="InterPro" id="IPR042855">
    <property type="entry name" value="V_SNARE_CC"/>
</dbReference>
<feature type="domain" description="Longin" evidence="17">
    <location>
        <begin position="1"/>
        <end position="111"/>
    </location>
</feature>
<keyword evidence="13" id="KW-0968">Cytoplasmic vesicle</keyword>
<evidence type="ECO:0000313" key="20">
    <source>
        <dbReference type="Proteomes" id="UP000076078"/>
    </source>
</evidence>
<dbReference type="Pfam" id="PF13774">
    <property type="entry name" value="Longin"/>
    <property type="match status" value="1"/>
</dbReference>
<dbReference type="PROSITE" id="PS50859">
    <property type="entry name" value="LONGIN"/>
    <property type="match status" value="1"/>
</dbReference>
<dbReference type="CDD" id="cd14824">
    <property type="entry name" value="Longin"/>
    <property type="match status" value="1"/>
</dbReference>
<dbReference type="GO" id="GO:0006888">
    <property type="term" value="P:endoplasmic reticulum to Golgi vesicle-mediated transport"/>
    <property type="evidence" value="ECO:0007669"/>
    <property type="project" value="InterPro"/>
</dbReference>
<dbReference type="Pfam" id="PF00957">
    <property type="entry name" value="Synaptobrevin"/>
    <property type="match status" value="1"/>
</dbReference>
<evidence type="ECO:0000256" key="7">
    <source>
        <dbReference type="ARBA" id="ARBA00022824"/>
    </source>
</evidence>
<comment type="similarity">
    <text evidence="4">Belongs to the synaptobrevin family.</text>
</comment>
<dbReference type="SUPFAM" id="SSF58038">
    <property type="entry name" value="SNARE fusion complex"/>
    <property type="match status" value="1"/>
</dbReference>
<dbReference type="GO" id="GO:0030659">
    <property type="term" value="C:cytoplasmic vesicle membrane"/>
    <property type="evidence" value="ECO:0007669"/>
    <property type="project" value="UniProtKB-SubCell"/>
</dbReference>
<organism evidence="19 20">
    <name type="scientific">Tieghemostelium lacteum</name>
    <name type="common">Slime mold</name>
    <name type="synonym">Dictyostelium lacteum</name>
    <dbReference type="NCBI Taxonomy" id="361077"/>
    <lineage>
        <taxon>Eukaryota</taxon>
        <taxon>Amoebozoa</taxon>
        <taxon>Evosea</taxon>
        <taxon>Eumycetozoa</taxon>
        <taxon>Dictyostelia</taxon>
        <taxon>Dictyosteliales</taxon>
        <taxon>Raperosteliaceae</taxon>
        <taxon>Tieghemostelium</taxon>
    </lineage>
</organism>
<dbReference type="Gene3D" id="3.30.450.50">
    <property type="entry name" value="Longin domain"/>
    <property type="match status" value="1"/>
</dbReference>
<dbReference type="OrthoDB" id="1719357at2759"/>
<protein>
    <recommendedName>
        <fullName evidence="21">Longin domain-containing protein</fullName>
    </recommendedName>
</protein>
<dbReference type="SMART" id="SM01270">
    <property type="entry name" value="Longin"/>
    <property type="match status" value="1"/>
</dbReference>
<dbReference type="GO" id="GO:0015031">
    <property type="term" value="P:protein transport"/>
    <property type="evidence" value="ECO:0007669"/>
    <property type="project" value="UniProtKB-KW"/>
</dbReference>
<evidence type="ECO:0008006" key="21">
    <source>
        <dbReference type="Google" id="ProtNLM"/>
    </source>
</evidence>
<evidence type="ECO:0000256" key="2">
    <source>
        <dbReference type="ARBA" id="ARBA00004163"/>
    </source>
</evidence>
<evidence type="ECO:0000256" key="13">
    <source>
        <dbReference type="ARBA" id="ARBA00023329"/>
    </source>
</evidence>
<keyword evidence="7" id="KW-0256">Endoplasmic reticulum</keyword>
<evidence type="ECO:0000256" key="15">
    <source>
        <dbReference type="SAM" id="Coils"/>
    </source>
</evidence>
<evidence type="ECO:0000256" key="3">
    <source>
        <dbReference type="ARBA" id="ARBA00004394"/>
    </source>
</evidence>
<dbReference type="Gene3D" id="1.20.5.110">
    <property type="match status" value="1"/>
</dbReference>
<dbReference type="OMA" id="FIYWRFF"/>
<dbReference type="InterPro" id="IPR044565">
    <property type="entry name" value="Sec22"/>
</dbReference>
<dbReference type="GO" id="GO:0005484">
    <property type="term" value="F:SNAP receptor activity"/>
    <property type="evidence" value="ECO:0007669"/>
    <property type="project" value="InterPro"/>
</dbReference>
<keyword evidence="10" id="KW-0333">Golgi apparatus</keyword>
<feature type="transmembrane region" description="Helical" evidence="16">
    <location>
        <begin position="188"/>
        <end position="208"/>
    </location>
</feature>
<dbReference type="GO" id="GO:0005789">
    <property type="term" value="C:endoplasmic reticulum membrane"/>
    <property type="evidence" value="ECO:0007669"/>
    <property type="project" value="UniProtKB-SubCell"/>
</dbReference>
<evidence type="ECO:0000313" key="19">
    <source>
        <dbReference type="EMBL" id="KYQ94279.1"/>
    </source>
</evidence>
<keyword evidence="5" id="KW-0813">Transport</keyword>
<evidence type="ECO:0000256" key="4">
    <source>
        <dbReference type="ARBA" id="ARBA00008025"/>
    </source>
</evidence>
<evidence type="ECO:0000259" key="18">
    <source>
        <dbReference type="PROSITE" id="PS50892"/>
    </source>
</evidence>
<dbReference type="STRING" id="361077.A0A151ZK48"/>
<dbReference type="SUPFAM" id="SSF64356">
    <property type="entry name" value="SNARE-like"/>
    <property type="match status" value="1"/>
</dbReference>
<keyword evidence="8" id="KW-0653">Protein transport</keyword>
<dbReference type="FunCoup" id="A0A151ZK48">
    <property type="interactions" value="1128"/>
</dbReference>
<reference evidence="19 20" key="1">
    <citation type="submission" date="2015-12" db="EMBL/GenBank/DDBJ databases">
        <title>Dictyostelia acquired genes for synthesis and detection of signals that induce cell-type specialization by lateral gene transfer from prokaryotes.</title>
        <authorList>
            <person name="Gloeckner G."/>
            <person name="Schaap P."/>
        </authorList>
    </citation>
    <scope>NUCLEOTIDE SEQUENCE [LARGE SCALE GENOMIC DNA]</scope>
    <source>
        <strain evidence="19 20">TK</strain>
    </source>
</reference>
<accession>A0A151ZK48</accession>
<evidence type="ECO:0000256" key="6">
    <source>
        <dbReference type="ARBA" id="ARBA00022692"/>
    </source>
</evidence>
<keyword evidence="9 16" id="KW-1133">Transmembrane helix</keyword>